<dbReference type="PROSITE" id="PS00191">
    <property type="entry name" value="CYTOCHROME_B5_1"/>
    <property type="match status" value="1"/>
</dbReference>
<gene>
    <name evidence="8" type="primary">LOC107221434</name>
</gene>
<dbReference type="Pfam" id="PF00173">
    <property type="entry name" value="Cyt-b5"/>
    <property type="match status" value="1"/>
</dbReference>
<dbReference type="OrthoDB" id="260519at2759"/>
<evidence type="ECO:0000313" key="8">
    <source>
        <dbReference type="RefSeq" id="XP_015515911.2"/>
    </source>
</evidence>
<keyword evidence="7" id="KW-1185">Reference proteome</keyword>
<dbReference type="InterPro" id="IPR018506">
    <property type="entry name" value="Cyt_B5_heme-BS"/>
</dbReference>
<dbReference type="PANTHER" id="PTHR19359:SF41">
    <property type="entry name" value="GEO08203P1"/>
    <property type="match status" value="1"/>
</dbReference>
<sequence length="231" mass="25030">MPREILFPTFRYRNLVVGAAMSLERELDAIPSSFSSDVKSLTKSSAMLNLRKLPDAGVQNGGGRAGILSIASVEISEETASTRVVEKFDKQTKKMANLPGSGETVDSHGVKLGLTEGATGPTESGSSGESLEACGKELRIISLDEIAWHDTPDDCWFAIYDYVYDCTSFIGDHPGGDDVLLEYAGRDATLAFIGAGHSKFARKSLERYLIGELPHSERIFRIADGVKVFGY</sequence>
<evidence type="ECO:0000256" key="4">
    <source>
        <dbReference type="ARBA" id="ARBA00038168"/>
    </source>
</evidence>
<proteinExistence type="inferred from homology"/>
<dbReference type="GO" id="GO:0046872">
    <property type="term" value="F:metal ion binding"/>
    <property type="evidence" value="ECO:0007669"/>
    <property type="project" value="UniProtKB-UniRule"/>
</dbReference>
<keyword evidence="2 5" id="KW-0479">Metal-binding</keyword>
<reference evidence="8" key="1">
    <citation type="submission" date="2025-08" db="UniProtKB">
        <authorList>
            <consortium name="RefSeq"/>
        </authorList>
    </citation>
    <scope>IDENTIFICATION</scope>
    <source>
        <tissue evidence="8">Thorax and Abdomen</tissue>
    </source>
</reference>
<dbReference type="SUPFAM" id="SSF55856">
    <property type="entry name" value="Cytochrome b5-like heme/steroid binding domain"/>
    <property type="match status" value="1"/>
</dbReference>
<dbReference type="PRINTS" id="PR00363">
    <property type="entry name" value="CYTOCHROMEB5"/>
</dbReference>
<dbReference type="PANTHER" id="PTHR19359">
    <property type="entry name" value="CYTOCHROME B5"/>
    <property type="match status" value="1"/>
</dbReference>
<evidence type="ECO:0000313" key="7">
    <source>
        <dbReference type="Proteomes" id="UP000829291"/>
    </source>
</evidence>
<dbReference type="InParanoid" id="A0A6J0BMI7"/>
<dbReference type="InterPro" id="IPR001199">
    <property type="entry name" value="Cyt_B5-like_heme/steroid-bd"/>
</dbReference>
<dbReference type="KEGG" id="nlo:107221434"/>
<dbReference type="RefSeq" id="XP_015515911.2">
    <property type="nucleotide sequence ID" value="XM_015660425.2"/>
</dbReference>
<protein>
    <submittedName>
        <fullName evidence="8">Uncharacterized protein LOC107221434 isoform X1</fullName>
    </submittedName>
</protein>
<evidence type="ECO:0000259" key="6">
    <source>
        <dbReference type="PROSITE" id="PS50255"/>
    </source>
</evidence>
<dbReference type="GeneID" id="107221434"/>
<dbReference type="InterPro" id="IPR050668">
    <property type="entry name" value="Cytochrome_b5"/>
</dbReference>
<organism evidence="8">
    <name type="scientific">Neodiprion lecontei</name>
    <name type="common">Redheaded pine sawfly</name>
    <dbReference type="NCBI Taxonomy" id="441921"/>
    <lineage>
        <taxon>Eukaryota</taxon>
        <taxon>Metazoa</taxon>
        <taxon>Ecdysozoa</taxon>
        <taxon>Arthropoda</taxon>
        <taxon>Hexapoda</taxon>
        <taxon>Insecta</taxon>
        <taxon>Pterygota</taxon>
        <taxon>Neoptera</taxon>
        <taxon>Endopterygota</taxon>
        <taxon>Hymenoptera</taxon>
        <taxon>Tenthredinoidea</taxon>
        <taxon>Diprionidae</taxon>
        <taxon>Diprioninae</taxon>
        <taxon>Neodiprion</taxon>
    </lineage>
</organism>
<dbReference type="InterPro" id="IPR036400">
    <property type="entry name" value="Cyt_B5-like_heme/steroid_sf"/>
</dbReference>
<dbReference type="Proteomes" id="UP000829291">
    <property type="component" value="Chromosome 5"/>
</dbReference>
<accession>A0A6J0BMI7</accession>
<feature type="domain" description="Cytochrome b5 heme-binding" evidence="6">
    <location>
        <begin position="138"/>
        <end position="214"/>
    </location>
</feature>
<evidence type="ECO:0000256" key="3">
    <source>
        <dbReference type="ARBA" id="ARBA00023004"/>
    </source>
</evidence>
<dbReference type="PROSITE" id="PS50255">
    <property type="entry name" value="CYTOCHROME_B5_2"/>
    <property type="match status" value="1"/>
</dbReference>
<dbReference type="SMART" id="SM01117">
    <property type="entry name" value="Cyt-b5"/>
    <property type="match status" value="1"/>
</dbReference>
<dbReference type="AlphaFoldDB" id="A0A6J0BMI7"/>
<keyword evidence="1 5" id="KW-0349">Heme</keyword>
<comment type="similarity">
    <text evidence="4 5">Belongs to the cytochrome b5 family.</text>
</comment>
<name>A0A6J0BMI7_NEOLC</name>
<evidence type="ECO:0000256" key="1">
    <source>
        <dbReference type="ARBA" id="ARBA00022617"/>
    </source>
</evidence>
<evidence type="ECO:0000256" key="2">
    <source>
        <dbReference type="ARBA" id="ARBA00022723"/>
    </source>
</evidence>
<evidence type="ECO:0000256" key="5">
    <source>
        <dbReference type="RuleBase" id="RU362121"/>
    </source>
</evidence>
<dbReference type="Gene3D" id="3.10.120.10">
    <property type="entry name" value="Cytochrome b5-like heme/steroid binding domain"/>
    <property type="match status" value="1"/>
</dbReference>
<dbReference type="GO" id="GO:0016020">
    <property type="term" value="C:membrane"/>
    <property type="evidence" value="ECO:0007669"/>
    <property type="project" value="TreeGrafter"/>
</dbReference>
<keyword evidence="3 5" id="KW-0408">Iron</keyword>
<dbReference type="GO" id="GO:0020037">
    <property type="term" value="F:heme binding"/>
    <property type="evidence" value="ECO:0007669"/>
    <property type="project" value="UniProtKB-UniRule"/>
</dbReference>